<dbReference type="InterPro" id="IPR027417">
    <property type="entry name" value="P-loop_NTPase"/>
</dbReference>
<evidence type="ECO:0000313" key="3">
    <source>
        <dbReference type="EMBL" id="MCL6739875.1"/>
    </source>
</evidence>
<evidence type="ECO:0000256" key="1">
    <source>
        <dbReference type="ARBA" id="ARBA00022612"/>
    </source>
</evidence>
<dbReference type="Pfam" id="PF17289">
    <property type="entry name" value="Terminase_6C"/>
    <property type="match status" value="1"/>
</dbReference>
<evidence type="ECO:0000259" key="2">
    <source>
        <dbReference type="Pfam" id="PF17289"/>
    </source>
</evidence>
<dbReference type="Gene3D" id="3.40.50.300">
    <property type="entry name" value="P-loop containing nucleotide triphosphate hydrolases"/>
    <property type="match status" value="1"/>
</dbReference>
<comment type="caution">
    <text evidence="3">The sequence shown here is derived from an EMBL/GenBank/DDBJ whole genome shotgun (WGS) entry which is preliminary data.</text>
</comment>
<dbReference type="RefSeq" id="WP_249914341.1">
    <property type="nucleotide sequence ID" value="NZ_JAMGBB010000001.1"/>
</dbReference>
<accession>A0ABT0S657</accession>
<keyword evidence="4" id="KW-1185">Reference proteome</keyword>
<dbReference type="Proteomes" id="UP001165383">
    <property type="component" value="Unassembled WGS sequence"/>
</dbReference>
<dbReference type="Gene3D" id="3.30.420.240">
    <property type="match status" value="1"/>
</dbReference>
<dbReference type="EMBL" id="JAMGBB010000001">
    <property type="protein sequence ID" value="MCL6739875.1"/>
    <property type="molecule type" value="Genomic_DNA"/>
</dbReference>
<protein>
    <submittedName>
        <fullName evidence="3">Terminase family protein</fullName>
    </submittedName>
</protein>
<reference evidence="3" key="1">
    <citation type="submission" date="2022-05" db="EMBL/GenBank/DDBJ databases">
        <authorList>
            <person name="Jo J.-H."/>
            <person name="Im W.-T."/>
        </authorList>
    </citation>
    <scope>NUCLEOTIDE SEQUENCE</scope>
    <source>
        <strain evidence="3">RB56-2</strain>
    </source>
</reference>
<sequence>MGVGPAMRIDIPRRLMERLARLPRDQQFEWLAKCRPQDALLLDAAFEAWANDNQLQPGGDGWRVWLMMAGRGFGKTRAGAEWIHALALHGAKRIALVGASIDEARSVMVEGQSGLLSIARRQRVRVKWEPGLGRMTWPSGAMASLYSGDHPDGLRGPEHHFAWCDELAKWRRAEESWANLQMGLRLGSRPRALVTTTPRPMRLLERIRGDTWTVASRGKTGDNISLPGSFIDVMTATYGGSRLGRQELDGELMAEAEGSLFPRALLERCRIQLLPGAGRGPGAPKGAADAAHWTPAYAGELDRVVVGVDPPASVGGDACGIVVAGRSDGKLYVLADCSVAGASPERWAAAVARAAEDWGASHVVAEANQGGAMVESVLKAADAGLKVRLVHASRGKVARAEPVAIRFEAGRAFLAGIFPELEEELSGLQIGGGYEGQSRSPDRADAMVWALTELSETRSGVPRVRML</sequence>
<proteinExistence type="predicted"/>
<name>A0ABT0S657_9SPHN</name>
<gene>
    <name evidence="3" type="ORF">LZ518_01810</name>
</gene>
<feature type="domain" description="Terminase large subunit gp17-like C-terminal" evidence="2">
    <location>
        <begin position="306"/>
        <end position="452"/>
    </location>
</feature>
<dbReference type="InterPro" id="IPR035421">
    <property type="entry name" value="Terminase_6C"/>
</dbReference>
<keyword evidence="1" id="KW-1188">Viral release from host cell</keyword>
<dbReference type="Pfam" id="PF03237">
    <property type="entry name" value="Terminase_6N"/>
    <property type="match status" value="1"/>
</dbReference>
<organism evidence="3 4">
    <name type="scientific">Sphingomonas brevis</name>
    <dbReference type="NCBI Taxonomy" id="2908206"/>
    <lineage>
        <taxon>Bacteria</taxon>
        <taxon>Pseudomonadati</taxon>
        <taxon>Pseudomonadota</taxon>
        <taxon>Alphaproteobacteria</taxon>
        <taxon>Sphingomonadales</taxon>
        <taxon>Sphingomonadaceae</taxon>
        <taxon>Sphingomonas</taxon>
    </lineage>
</organism>
<evidence type="ECO:0000313" key="4">
    <source>
        <dbReference type="Proteomes" id="UP001165383"/>
    </source>
</evidence>